<dbReference type="SUPFAM" id="SSF82171">
    <property type="entry name" value="DPP6 N-terminal domain-like"/>
    <property type="match status" value="1"/>
</dbReference>
<keyword evidence="1" id="KW-0732">Signal</keyword>
<evidence type="ECO:0000313" key="3">
    <source>
        <dbReference type="Proteomes" id="UP001574673"/>
    </source>
</evidence>
<accession>A0ABV4UF29</accession>
<dbReference type="Proteomes" id="UP001574673">
    <property type="component" value="Unassembled WGS sequence"/>
</dbReference>
<organism evidence="2 3">
    <name type="scientific">Dentiradicibacter hellwigii</name>
    <dbReference type="NCBI Taxonomy" id="3149053"/>
    <lineage>
        <taxon>Bacteria</taxon>
        <taxon>Pseudomonadati</taxon>
        <taxon>Pseudomonadota</taxon>
        <taxon>Betaproteobacteria</taxon>
        <taxon>Rhodocyclales</taxon>
        <taxon>Rhodocyclaceae</taxon>
        <taxon>Dentiradicibacter</taxon>
    </lineage>
</organism>
<reference evidence="3" key="1">
    <citation type="submission" date="2024-06" db="EMBL/GenBank/DDBJ databases">
        <title>Radixoralia hellwigii gen. nov., sp nov., isolated from a root canal in the human oral cavity.</title>
        <authorList>
            <person name="Bartsch S."/>
            <person name="Wittmer A."/>
            <person name="Schulz A.-K."/>
            <person name="Neumann-Schaal M."/>
            <person name="Wolf J."/>
            <person name="Gronow S."/>
            <person name="Tennert C."/>
            <person name="Haecker G."/>
            <person name="Cieplik F."/>
            <person name="Al-Ahmad A."/>
        </authorList>
    </citation>
    <scope>NUCLEOTIDE SEQUENCE [LARGE SCALE GENOMIC DNA]</scope>
    <source>
        <strain evidence="3">Wk13</strain>
    </source>
</reference>
<feature type="chain" id="PRO_5045139931" evidence="1">
    <location>
        <begin position="25"/>
        <end position="431"/>
    </location>
</feature>
<comment type="caution">
    <text evidence="2">The sequence shown here is derived from an EMBL/GenBank/DDBJ whole genome shotgun (WGS) entry which is preliminary data.</text>
</comment>
<evidence type="ECO:0000313" key="2">
    <source>
        <dbReference type="EMBL" id="MFA9950254.1"/>
    </source>
</evidence>
<dbReference type="EMBL" id="JBEUWX010000002">
    <property type="protein sequence ID" value="MFA9950254.1"/>
    <property type="molecule type" value="Genomic_DNA"/>
</dbReference>
<dbReference type="RefSeq" id="WP_418891321.1">
    <property type="nucleotide sequence ID" value="NZ_JBEUWX010000002.1"/>
</dbReference>
<proteinExistence type="predicted"/>
<sequence length="431" mass="48887">MKRRKFLLSATGALLALPGTSAFGAPGWADIDSVKLKPGQVALNESPTRYAFVADKFSNFISIVDIVSGDYIETLDLGFRPQVFEMARDDAMMAIGSPEVSGICFFNLTTRERRFLRLPAPVYQIFFVPQSKLVAVGLRDRVGMIDYESFSIRIFSRRFDSPQRQTVLDTFYSLLFSSFSRTFWILDEERPRIFRRHFDQAARNLDAAEDVKNAKSGQVKKAATKPLWKEIDFSRRIKSRAGFGIGIASPEDHLLALTVDDGSEGLIYFPETDTLRSTGPMRTVGTTNEPMIRPYIDANTQRVIFADVEGNVALFDLTRDAAKPQRFRVDFSPRVIRSGWLESTWLLGGDKALLFQSFDDPDDRKLFRFRAQVVDMWVTGDSKTALVTIDEQLPQIFRYDIHTREMLAPVRVPRITMASSIRMGSNNSLCY</sequence>
<evidence type="ECO:0000256" key="1">
    <source>
        <dbReference type="SAM" id="SignalP"/>
    </source>
</evidence>
<gene>
    <name evidence="2" type="ORF">ABCS64_07970</name>
</gene>
<feature type="signal peptide" evidence="1">
    <location>
        <begin position="1"/>
        <end position="24"/>
    </location>
</feature>
<name>A0ABV4UF29_9RHOO</name>
<keyword evidence="3" id="KW-1185">Reference proteome</keyword>
<protein>
    <submittedName>
        <fullName evidence="2">Uncharacterized protein</fullName>
    </submittedName>
</protein>